<reference evidence="2 3" key="1">
    <citation type="journal article" date="2019" name="Int. J. Syst. Evol. Microbiol.">
        <title>The Global Catalogue of Microorganisms (GCM) 10K type strain sequencing project: providing services to taxonomists for standard genome sequencing and annotation.</title>
        <authorList>
            <consortium name="The Broad Institute Genomics Platform"/>
            <consortium name="The Broad Institute Genome Sequencing Center for Infectious Disease"/>
            <person name="Wu L."/>
            <person name="Ma J."/>
        </authorList>
    </citation>
    <scope>NUCLEOTIDE SEQUENCE [LARGE SCALE GENOMIC DNA]</scope>
    <source>
        <strain evidence="2 3">JCM 11813</strain>
    </source>
</reference>
<keyword evidence="1" id="KW-0732">Signal</keyword>
<feature type="signal peptide" evidence="1">
    <location>
        <begin position="1"/>
        <end position="27"/>
    </location>
</feature>
<proteinExistence type="predicted"/>
<protein>
    <submittedName>
        <fullName evidence="2">Uncharacterized protein</fullName>
    </submittedName>
</protein>
<evidence type="ECO:0000256" key="1">
    <source>
        <dbReference type="SAM" id="SignalP"/>
    </source>
</evidence>
<accession>A0ABN1UJY1</accession>
<name>A0ABN1UJY1_9ACTN</name>
<dbReference type="Proteomes" id="UP001499979">
    <property type="component" value="Unassembled WGS sequence"/>
</dbReference>
<dbReference type="RefSeq" id="WP_343909119.1">
    <property type="nucleotide sequence ID" value="NZ_BAAAJE010000021.1"/>
</dbReference>
<feature type="chain" id="PRO_5046339210" evidence="1">
    <location>
        <begin position="28"/>
        <end position="150"/>
    </location>
</feature>
<organism evidence="2 3">
    <name type="scientific">Nocardioides aquiterrae</name>
    <dbReference type="NCBI Taxonomy" id="203799"/>
    <lineage>
        <taxon>Bacteria</taxon>
        <taxon>Bacillati</taxon>
        <taxon>Actinomycetota</taxon>
        <taxon>Actinomycetes</taxon>
        <taxon>Propionibacteriales</taxon>
        <taxon>Nocardioidaceae</taxon>
        <taxon>Nocardioides</taxon>
    </lineage>
</organism>
<dbReference type="EMBL" id="BAAAJE010000021">
    <property type="protein sequence ID" value="GAA1155544.1"/>
    <property type="molecule type" value="Genomic_DNA"/>
</dbReference>
<comment type="caution">
    <text evidence="2">The sequence shown here is derived from an EMBL/GenBank/DDBJ whole genome shotgun (WGS) entry which is preliminary data.</text>
</comment>
<keyword evidence="3" id="KW-1185">Reference proteome</keyword>
<sequence length="150" mass="15459">MYRRSRVAGVSVAAVAALVCSVLPAAASAPAPEAGAAYQGHISGTSPSQDSVTFKVSEDGNRVVDLEIGPYPTDGCGSGGDVPDQSSEPARIRHGRFTAHVVFSGEPGIVARSTVTGTFLRHGKEKGKVTTHPTGSPECDITLPYTTHAQ</sequence>
<evidence type="ECO:0000313" key="3">
    <source>
        <dbReference type="Proteomes" id="UP001499979"/>
    </source>
</evidence>
<gene>
    <name evidence="2" type="ORF">GCM10009606_37150</name>
</gene>
<evidence type="ECO:0000313" key="2">
    <source>
        <dbReference type="EMBL" id="GAA1155544.1"/>
    </source>
</evidence>